<dbReference type="GeneID" id="81421871"/>
<evidence type="ECO:0000313" key="7">
    <source>
        <dbReference type="EMBL" id="KAJ5174693.1"/>
    </source>
</evidence>
<dbReference type="RefSeq" id="XP_056546301.1">
    <property type="nucleotide sequence ID" value="XM_056682695.1"/>
</dbReference>
<comment type="caution">
    <text evidence="7">The sequence shown here is derived from an EMBL/GenBank/DDBJ whole genome shotgun (WGS) entry which is preliminary data.</text>
</comment>
<evidence type="ECO:0000256" key="1">
    <source>
        <dbReference type="ARBA" id="ARBA00004395"/>
    </source>
</evidence>
<gene>
    <name evidence="7" type="ORF">N7482_000570</name>
</gene>
<dbReference type="PANTHER" id="PTHR13228">
    <property type="entry name" value="CONSERVED OLIGOMERIC GOLGI COMPLEX COMPONENT 5"/>
    <property type="match status" value="1"/>
</dbReference>
<sequence>MAEGEPSYIDYEAFLDPEFSPAGFANTLVLSTNNATDTPLDLSTPLSRVLFDLQEIDTHIHALTTKSALPLLSHTQGQTEAAEHILQEAGSQIHSVTQGYERLEKEVVHKWKAADEARIAAENSLATVRLARAVARCLTLGRQLESQLADITGRGTGQTPTTGPGGAAAGQEGFRAVERAAYTILNLRQMLSAATEDDEGYGLERVRIMRTLRNEFVIPAENMVKARAQQTINRFSLTSPMAPSNGPSVPSSYKQARDARVRLGTAAATLYLLSPIPKGGVTVTDYKPELLLSTLQGYMHTAIMTSVNSLAKALSQLPTMDRTLGEVSARCQDIVALESILRNLRPPTHPLLESPSADPPTADLKITAGPNKTNLLQPLLLALDTSSLPSYYWRSLASALTSRVQDIVSRGGVSARTLRSNRDRLKAEIRECVMRASQVSVANLLAEKGRPGTDTVSAGWERVMRASQVSVANLLAEKGRPGTDTVSAGWEREAAVMVSSIVGPLGR</sequence>
<dbReference type="GO" id="GO:0006891">
    <property type="term" value="P:intra-Golgi vesicle-mediated transport"/>
    <property type="evidence" value="ECO:0007669"/>
    <property type="project" value="InterPro"/>
</dbReference>
<evidence type="ECO:0000256" key="2">
    <source>
        <dbReference type="ARBA" id="ARBA00020974"/>
    </source>
</evidence>
<dbReference type="Pfam" id="PF20649">
    <property type="entry name" value="COG5_C"/>
    <property type="match status" value="1"/>
</dbReference>
<evidence type="ECO:0000259" key="6">
    <source>
        <dbReference type="Pfam" id="PF20649"/>
    </source>
</evidence>
<reference evidence="7" key="1">
    <citation type="submission" date="2022-11" db="EMBL/GenBank/DDBJ databases">
        <authorList>
            <person name="Petersen C."/>
        </authorList>
    </citation>
    <scope>NUCLEOTIDE SEQUENCE</scope>
    <source>
        <strain evidence="7">IBT 26290</strain>
    </source>
</reference>
<reference evidence="7" key="2">
    <citation type="journal article" date="2023" name="IMA Fungus">
        <title>Comparative genomic study of the Penicillium genus elucidates a diverse pangenome and 15 lateral gene transfer events.</title>
        <authorList>
            <person name="Petersen C."/>
            <person name="Sorensen T."/>
            <person name="Nielsen M.R."/>
            <person name="Sondergaard T.E."/>
            <person name="Sorensen J.L."/>
            <person name="Fitzpatrick D.A."/>
            <person name="Frisvad J.C."/>
            <person name="Nielsen K.L."/>
        </authorList>
    </citation>
    <scope>NUCLEOTIDE SEQUENCE</scope>
    <source>
        <strain evidence="7">IBT 26290</strain>
    </source>
</reference>
<dbReference type="EMBL" id="JAPQKN010000001">
    <property type="protein sequence ID" value="KAJ5174693.1"/>
    <property type="molecule type" value="Genomic_DNA"/>
</dbReference>
<evidence type="ECO:0000256" key="3">
    <source>
        <dbReference type="ARBA" id="ARBA00023034"/>
    </source>
</evidence>
<evidence type="ECO:0000256" key="4">
    <source>
        <dbReference type="ARBA" id="ARBA00023136"/>
    </source>
</evidence>
<protein>
    <recommendedName>
        <fullName evidence="2">Conserved oligomeric Golgi complex subunit 5</fullName>
    </recommendedName>
</protein>
<dbReference type="AlphaFoldDB" id="A0A9W9LS49"/>
<dbReference type="InterPro" id="IPR019465">
    <property type="entry name" value="Cog5"/>
</dbReference>
<proteinExistence type="predicted"/>
<dbReference type="OrthoDB" id="18786at2759"/>
<feature type="domain" description="Conserved oligomeric Golgi complex subunit 5 helical" evidence="6">
    <location>
        <begin position="260"/>
        <end position="431"/>
    </location>
</feature>
<feature type="domain" description="Conserved oligomeric Golgi complex subunit 5 N-terminal" evidence="5">
    <location>
        <begin position="12"/>
        <end position="144"/>
    </location>
</feature>
<name>A0A9W9LS49_9EURO</name>
<dbReference type="PANTHER" id="PTHR13228:SF3">
    <property type="entry name" value="CONSERVED OLIGOMERIC GOLGI COMPLEX SUBUNIT 5"/>
    <property type="match status" value="1"/>
</dbReference>
<dbReference type="Proteomes" id="UP001149163">
    <property type="component" value="Unassembled WGS sequence"/>
</dbReference>
<dbReference type="GO" id="GO:0000139">
    <property type="term" value="C:Golgi membrane"/>
    <property type="evidence" value="ECO:0007669"/>
    <property type="project" value="UniProtKB-SubCell"/>
</dbReference>
<dbReference type="GO" id="GO:0017119">
    <property type="term" value="C:Golgi transport complex"/>
    <property type="evidence" value="ECO:0007669"/>
    <property type="project" value="InterPro"/>
</dbReference>
<dbReference type="Pfam" id="PF10392">
    <property type="entry name" value="COG5_N"/>
    <property type="match status" value="1"/>
</dbReference>
<keyword evidence="4" id="KW-0472">Membrane</keyword>
<accession>A0A9W9LS49</accession>
<evidence type="ECO:0000259" key="5">
    <source>
        <dbReference type="Pfam" id="PF10392"/>
    </source>
</evidence>
<keyword evidence="3" id="KW-0333">Golgi apparatus</keyword>
<keyword evidence="8" id="KW-1185">Reference proteome</keyword>
<organism evidence="7 8">
    <name type="scientific">Penicillium canariense</name>
    <dbReference type="NCBI Taxonomy" id="189055"/>
    <lineage>
        <taxon>Eukaryota</taxon>
        <taxon>Fungi</taxon>
        <taxon>Dikarya</taxon>
        <taxon>Ascomycota</taxon>
        <taxon>Pezizomycotina</taxon>
        <taxon>Eurotiomycetes</taxon>
        <taxon>Eurotiomycetidae</taxon>
        <taxon>Eurotiales</taxon>
        <taxon>Aspergillaceae</taxon>
        <taxon>Penicillium</taxon>
    </lineage>
</organism>
<dbReference type="InterPro" id="IPR048485">
    <property type="entry name" value="COG5_helical"/>
</dbReference>
<evidence type="ECO:0000313" key="8">
    <source>
        <dbReference type="Proteomes" id="UP001149163"/>
    </source>
</evidence>
<comment type="subcellular location">
    <subcellularLocation>
        <location evidence="1">Golgi apparatus membrane</location>
        <topology evidence="1">Peripheral membrane protein</topology>
    </subcellularLocation>
</comment>
<dbReference type="InterPro" id="IPR049176">
    <property type="entry name" value="COG5_N"/>
</dbReference>